<evidence type="ECO:0000313" key="2">
    <source>
        <dbReference type="EMBL" id="MBJ6373548.1"/>
    </source>
</evidence>
<dbReference type="RefSeq" id="WP_199026423.1">
    <property type="nucleotide sequence ID" value="NZ_JAELVR010000015.1"/>
</dbReference>
<protein>
    <submittedName>
        <fullName evidence="2">Uncharacterized protein</fullName>
    </submittedName>
</protein>
<evidence type="ECO:0000313" key="3">
    <source>
        <dbReference type="Proteomes" id="UP000619079"/>
    </source>
</evidence>
<evidence type="ECO:0000256" key="1">
    <source>
        <dbReference type="SAM" id="SignalP"/>
    </source>
</evidence>
<accession>A0A8J7IMK8</accession>
<dbReference type="EMBL" id="JAELVR010000015">
    <property type="protein sequence ID" value="MBJ6373548.1"/>
    <property type="molecule type" value="Genomic_DNA"/>
</dbReference>
<feature type="signal peptide" evidence="1">
    <location>
        <begin position="1"/>
        <end position="21"/>
    </location>
</feature>
<keyword evidence="3" id="KW-1185">Reference proteome</keyword>
<proteinExistence type="predicted"/>
<reference evidence="2" key="1">
    <citation type="submission" date="2020-12" db="EMBL/GenBank/DDBJ databases">
        <title>Sedimentitalea sp. nov., isolated from sand in Incheon.</title>
        <authorList>
            <person name="Kim W."/>
        </authorList>
    </citation>
    <scope>NUCLEOTIDE SEQUENCE</scope>
    <source>
        <strain evidence="2">CAU 1593</strain>
    </source>
</reference>
<sequence length="108" mass="12060">MKTHLLAIATLTISSVFPAHAQSPEWMAEDCAVAVQSFFQEFETRTEMKYEGQRTDGTHAMNGTIYLENRSDDIQCSYDAAGTTMVDFFADGKSWPEFAKGGKSPYMD</sequence>
<organism evidence="2 3">
    <name type="scientific">Sedimentitalea arenosa</name>
    <dbReference type="NCBI Taxonomy" id="2798803"/>
    <lineage>
        <taxon>Bacteria</taxon>
        <taxon>Pseudomonadati</taxon>
        <taxon>Pseudomonadota</taxon>
        <taxon>Alphaproteobacteria</taxon>
        <taxon>Rhodobacterales</taxon>
        <taxon>Paracoccaceae</taxon>
        <taxon>Sedimentitalea</taxon>
    </lineage>
</organism>
<gene>
    <name evidence="2" type="ORF">JF290_18650</name>
</gene>
<keyword evidence="1" id="KW-0732">Signal</keyword>
<dbReference type="AlphaFoldDB" id="A0A8J7IMK8"/>
<comment type="caution">
    <text evidence="2">The sequence shown here is derived from an EMBL/GenBank/DDBJ whole genome shotgun (WGS) entry which is preliminary data.</text>
</comment>
<dbReference type="Proteomes" id="UP000619079">
    <property type="component" value="Unassembled WGS sequence"/>
</dbReference>
<name>A0A8J7IMK8_9RHOB</name>
<feature type="chain" id="PRO_5035164270" evidence="1">
    <location>
        <begin position="22"/>
        <end position="108"/>
    </location>
</feature>